<proteinExistence type="inferred from homology"/>
<dbReference type="NCBIfam" id="TIGR03396">
    <property type="entry name" value="PC_PLC"/>
    <property type="match status" value="1"/>
</dbReference>
<evidence type="ECO:0000256" key="3">
    <source>
        <dbReference type="ARBA" id="ARBA00022801"/>
    </source>
</evidence>
<sequence length="677" mass="75680">MTVKRRRFLRQVLATGLTGAMPPLLRQALAVPAHSATGTVMDVQHVVILMQENRSFDHYFGSLPGVRGFGDRFTIPIKGRNSVWEQSNGRRIVMPYHLDQAAGNAQCALDLPHTWPDAQAAWDDGRMNFWPRSKTDASMAYYTRQELPFQFALADAFTLCDAYHCSLQGGTNPNRLYMLTGTNDPQGRDGGPAIDNRMEGLGRPEAGFRWTTYAERLEQAGISWKVYQDMKDNYDCNMLAVFRTFREQYDSKAGPLYEKGLTSTLWDASLQGLRDDVVAGRLPQVSWIVAPRLYCEHPGPSTPVQGGMYTQQVLEALLADPAVWSKTVFLQMYDENDAFFDHVPPPAAPAFNRDGSRAGASTADCDDECHLDKRLYGLGPRVPMLVISPWSKGGWVNSQVFDHTSILRFLEVRFGVREPNISPWRRAVCGDLTSCFDFAHPDASPPPLVPRGRQWADAWRREQRALAGIDVPRETGQSAPRQPRGVRPSRALPYRLEVECGVLAERQQVSLRFINSGQAGAVFHVYDQLHLERIPRRYTVEAGKSLDDLWTPAAADQGRYDLWVLGPNGFHRRLQGTLDAADAALALELAPFNGALRVTLRNDGAAPRDVALRKLAYGEAPVQWRTLAPGESARILLALDGQHDWYDYAVQAGEWMRRFAGRLESGRHGVSDPEMSA</sequence>
<dbReference type="InterPro" id="IPR017850">
    <property type="entry name" value="Alkaline_phosphatase_core_sf"/>
</dbReference>
<dbReference type="GO" id="GO:0016042">
    <property type="term" value="P:lipid catabolic process"/>
    <property type="evidence" value="ECO:0007669"/>
    <property type="project" value="InterPro"/>
</dbReference>
<comment type="caution">
    <text evidence="5">The sequence shown here is derived from an EMBL/GenBank/DDBJ whole genome shotgun (WGS) entry which is preliminary data.</text>
</comment>
<name>A0A7X2LUY2_9BURK</name>
<dbReference type="EC" id="3.1.4.3" evidence="2"/>
<protein>
    <recommendedName>
        <fullName evidence="2">phospholipase C</fullName>
        <ecNumber evidence="2">3.1.4.3</ecNumber>
    </recommendedName>
</protein>
<dbReference type="InterPro" id="IPR008475">
    <property type="entry name" value="PLipase_C_C"/>
</dbReference>
<dbReference type="Proteomes" id="UP000446768">
    <property type="component" value="Unassembled WGS sequence"/>
</dbReference>
<dbReference type="Gene3D" id="3.40.720.10">
    <property type="entry name" value="Alkaline Phosphatase, subunit A"/>
    <property type="match status" value="2"/>
</dbReference>
<feature type="domain" description="Bacterial phospholipase C C-terminal" evidence="4">
    <location>
        <begin position="488"/>
        <end position="576"/>
    </location>
</feature>
<dbReference type="Pfam" id="PF04185">
    <property type="entry name" value="Phosphoesterase"/>
    <property type="match status" value="1"/>
</dbReference>
<dbReference type="RefSeq" id="WP_371868003.1">
    <property type="nucleotide sequence ID" value="NZ_WKJJ01000010.1"/>
</dbReference>
<organism evidence="5 6">
    <name type="scientific">Pseudoduganella rivuli</name>
    <dbReference type="NCBI Taxonomy" id="2666085"/>
    <lineage>
        <taxon>Bacteria</taxon>
        <taxon>Pseudomonadati</taxon>
        <taxon>Pseudomonadota</taxon>
        <taxon>Betaproteobacteria</taxon>
        <taxon>Burkholderiales</taxon>
        <taxon>Oxalobacteraceae</taxon>
        <taxon>Telluria group</taxon>
        <taxon>Pseudoduganella</taxon>
    </lineage>
</organism>
<dbReference type="CDD" id="cd16014">
    <property type="entry name" value="PLC"/>
    <property type="match status" value="1"/>
</dbReference>
<dbReference type="Pfam" id="PF05506">
    <property type="entry name" value="PLipase_C_C"/>
    <property type="match status" value="2"/>
</dbReference>
<evidence type="ECO:0000313" key="6">
    <source>
        <dbReference type="Proteomes" id="UP000446768"/>
    </source>
</evidence>
<gene>
    <name evidence="5" type="ORF">GJ700_17455</name>
</gene>
<dbReference type="InterPro" id="IPR007312">
    <property type="entry name" value="Phosphoesterase"/>
</dbReference>
<evidence type="ECO:0000256" key="2">
    <source>
        <dbReference type="ARBA" id="ARBA00012018"/>
    </source>
</evidence>
<comment type="similarity">
    <text evidence="1">Belongs to the bacterial phospholipase C family.</text>
</comment>
<dbReference type="GO" id="GO:0034480">
    <property type="term" value="F:phosphatidylcholine phospholipase C activity"/>
    <property type="evidence" value="ECO:0007669"/>
    <property type="project" value="UniProtKB-EC"/>
</dbReference>
<evidence type="ECO:0000259" key="4">
    <source>
        <dbReference type="Pfam" id="PF05506"/>
    </source>
</evidence>
<dbReference type="PROSITE" id="PS51318">
    <property type="entry name" value="TAT"/>
    <property type="match status" value="1"/>
</dbReference>
<dbReference type="PANTHER" id="PTHR31956">
    <property type="entry name" value="NON-SPECIFIC PHOSPHOLIPASE C4-RELATED"/>
    <property type="match status" value="1"/>
</dbReference>
<keyword evidence="3" id="KW-0378">Hydrolase</keyword>
<reference evidence="5 6" key="1">
    <citation type="submission" date="2019-11" db="EMBL/GenBank/DDBJ databases">
        <title>Novel species isolated from a subtropical stream in China.</title>
        <authorList>
            <person name="Lu H."/>
        </authorList>
    </citation>
    <scope>NUCLEOTIDE SEQUENCE [LARGE SCALE GENOMIC DNA]</scope>
    <source>
        <strain evidence="5 6">FT92W</strain>
    </source>
</reference>
<accession>A0A7X2LUY2</accession>
<evidence type="ECO:0000313" key="5">
    <source>
        <dbReference type="EMBL" id="MRV73502.1"/>
    </source>
</evidence>
<dbReference type="InterPro" id="IPR006311">
    <property type="entry name" value="TAT_signal"/>
</dbReference>
<dbReference type="PANTHER" id="PTHR31956:SF36">
    <property type="entry name" value="NON-HEMOLYTIC PHOSPHOLIPASE C"/>
    <property type="match status" value="1"/>
</dbReference>
<feature type="domain" description="Bacterial phospholipase C C-terminal" evidence="4">
    <location>
        <begin position="584"/>
        <end position="662"/>
    </location>
</feature>
<dbReference type="InterPro" id="IPR017767">
    <property type="entry name" value="PC-PLC"/>
</dbReference>
<dbReference type="AlphaFoldDB" id="A0A7X2LUY2"/>
<evidence type="ECO:0000256" key="1">
    <source>
        <dbReference type="ARBA" id="ARBA00009717"/>
    </source>
</evidence>
<dbReference type="EMBL" id="WKJJ01000010">
    <property type="protein sequence ID" value="MRV73502.1"/>
    <property type="molecule type" value="Genomic_DNA"/>
</dbReference>
<keyword evidence="6" id="KW-1185">Reference proteome</keyword>